<evidence type="ECO:0000256" key="2">
    <source>
        <dbReference type="ARBA" id="ARBA00022692"/>
    </source>
</evidence>
<dbReference type="GO" id="GO:0005886">
    <property type="term" value="C:plasma membrane"/>
    <property type="evidence" value="ECO:0007669"/>
    <property type="project" value="TreeGrafter"/>
</dbReference>
<feature type="domain" description="G-protein coupled receptors family 2 profile 2" evidence="9">
    <location>
        <begin position="75"/>
        <end position="314"/>
    </location>
</feature>
<accession>A0A2G8JGS2</accession>
<dbReference type="GO" id="GO:0007166">
    <property type="term" value="P:cell surface receptor signaling pathway"/>
    <property type="evidence" value="ECO:0007669"/>
    <property type="project" value="InterPro"/>
</dbReference>
<feature type="domain" description="GAIN-B" evidence="8">
    <location>
        <begin position="1"/>
        <end position="66"/>
    </location>
</feature>
<keyword evidence="11" id="KW-1185">Reference proteome</keyword>
<dbReference type="Gene3D" id="1.20.1070.10">
    <property type="entry name" value="Rhodopsin 7-helix transmembrane proteins"/>
    <property type="match status" value="1"/>
</dbReference>
<comment type="subcellular location">
    <subcellularLocation>
        <location evidence="1">Membrane</location>
        <topology evidence="1">Multi-pass membrane protein</topology>
    </subcellularLocation>
</comment>
<keyword evidence="3" id="KW-0732">Signal</keyword>
<evidence type="ECO:0000313" key="11">
    <source>
        <dbReference type="Proteomes" id="UP000230750"/>
    </source>
</evidence>
<dbReference type="InterPro" id="IPR000832">
    <property type="entry name" value="GPCR_2_secretin-like"/>
</dbReference>
<dbReference type="InterPro" id="IPR000203">
    <property type="entry name" value="GPS"/>
</dbReference>
<dbReference type="PROSITE" id="PS00650">
    <property type="entry name" value="G_PROTEIN_RECEP_F2_2"/>
    <property type="match status" value="1"/>
</dbReference>
<keyword evidence="4 7" id="KW-1133">Transmembrane helix</keyword>
<dbReference type="PROSITE" id="PS50221">
    <property type="entry name" value="GAIN_B"/>
    <property type="match status" value="1"/>
</dbReference>
<dbReference type="OrthoDB" id="1100386at2759"/>
<reference evidence="10 11" key="1">
    <citation type="journal article" date="2017" name="PLoS Biol.">
        <title>The sea cucumber genome provides insights into morphological evolution and visceral regeneration.</title>
        <authorList>
            <person name="Zhang X."/>
            <person name="Sun L."/>
            <person name="Yuan J."/>
            <person name="Sun Y."/>
            <person name="Gao Y."/>
            <person name="Zhang L."/>
            <person name="Li S."/>
            <person name="Dai H."/>
            <person name="Hamel J.F."/>
            <person name="Liu C."/>
            <person name="Yu Y."/>
            <person name="Liu S."/>
            <person name="Lin W."/>
            <person name="Guo K."/>
            <person name="Jin S."/>
            <person name="Xu P."/>
            <person name="Storey K.B."/>
            <person name="Huan P."/>
            <person name="Zhang T."/>
            <person name="Zhou Y."/>
            <person name="Zhang J."/>
            <person name="Lin C."/>
            <person name="Li X."/>
            <person name="Xing L."/>
            <person name="Huo D."/>
            <person name="Sun M."/>
            <person name="Wang L."/>
            <person name="Mercier A."/>
            <person name="Li F."/>
            <person name="Yang H."/>
            <person name="Xiang J."/>
        </authorList>
    </citation>
    <scope>NUCLEOTIDE SEQUENCE [LARGE SCALE GENOMIC DNA]</scope>
    <source>
        <strain evidence="10">Shaxun</strain>
        <tissue evidence="10">Muscle</tissue>
    </source>
</reference>
<dbReference type="InterPro" id="IPR017981">
    <property type="entry name" value="GPCR_2-like_7TM"/>
</dbReference>
<keyword evidence="5 7" id="KW-0472">Membrane</keyword>
<dbReference type="AlphaFoldDB" id="A0A2G8JGS2"/>
<dbReference type="PANTHER" id="PTHR12011">
    <property type="entry name" value="ADHESION G-PROTEIN COUPLED RECEPTOR"/>
    <property type="match status" value="1"/>
</dbReference>
<evidence type="ECO:0000256" key="3">
    <source>
        <dbReference type="ARBA" id="ARBA00022729"/>
    </source>
</evidence>
<evidence type="ECO:0000256" key="7">
    <source>
        <dbReference type="SAM" id="Phobius"/>
    </source>
</evidence>
<organism evidence="10 11">
    <name type="scientific">Stichopus japonicus</name>
    <name type="common">Sea cucumber</name>
    <dbReference type="NCBI Taxonomy" id="307972"/>
    <lineage>
        <taxon>Eukaryota</taxon>
        <taxon>Metazoa</taxon>
        <taxon>Echinodermata</taxon>
        <taxon>Eleutherozoa</taxon>
        <taxon>Echinozoa</taxon>
        <taxon>Holothuroidea</taxon>
        <taxon>Aspidochirotacea</taxon>
        <taxon>Aspidochirotida</taxon>
        <taxon>Stichopodidae</taxon>
        <taxon>Apostichopus</taxon>
    </lineage>
</organism>
<dbReference type="EMBL" id="MRZV01002043">
    <property type="protein sequence ID" value="PIK34908.1"/>
    <property type="molecule type" value="Genomic_DNA"/>
</dbReference>
<name>A0A2G8JGS2_STIJA</name>
<gene>
    <name evidence="10" type="ORF">BSL78_28265</name>
</gene>
<evidence type="ECO:0000313" key="10">
    <source>
        <dbReference type="EMBL" id="PIK34908.1"/>
    </source>
</evidence>
<dbReference type="SMART" id="SM00303">
    <property type="entry name" value="GPS"/>
    <property type="match status" value="1"/>
</dbReference>
<evidence type="ECO:0000256" key="5">
    <source>
        <dbReference type="ARBA" id="ARBA00023136"/>
    </source>
</evidence>
<feature type="transmembrane region" description="Helical" evidence="7">
    <location>
        <begin position="150"/>
        <end position="171"/>
    </location>
</feature>
<evidence type="ECO:0000259" key="8">
    <source>
        <dbReference type="PROSITE" id="PS50221"/>
    </source>
</evidence>
<dbReference type="InterPro" id="IPR057244">
    <property type="entry name" value="GAIN_B"/>
</dbReference>
<dbReference type="PANTHER" id="PTHR12011:SF347">
    <property type="entry name" value="FI21270P1-RELATED"/>
    <property type="match status" value="1"/>
</dbReference>
<dbReference type="Pfam" id="PF01825">
    <property type="entry name" value="GPS"/>
    <property type="match status" value="1"/>
</dbReference>
<dbReference type="InterPro" id="IPR017983">
    <property type="entry name" value="GPCR_2_secretin-like_CS"/>
</dbReference>
<evidence type="ECO:0000256" key="1">
    <source>
        <dbReference type="ARBA" id="ARBA00004141"/>
    </source>
</evidence>
<comment type="caution">
    <text evidence="10">The sequence shown here is derived from an EMBL/GenBank/DDBJ whole genome shotgun (WGS) entry which is preliminary data.</text>
</comment>
<dbReference type="Pfam" id="PF00002">
    <property type="entry name" value="7tm_2"/>
    <property type="match status" value="2"/>
</dbReference>
<protein>
    <submittedName>
        <fullName evidence="10">Latrophilin-2</fullName>
    </submittedName>
</protein>
<proteinExistence type="predicted"/>
<keyword evidence="6" id="KW-1015">Disulfide bond</keyword>
<dbReference type="GO" id="GO:0004930">
    <property type="term" value="F:G protein-coupled receptor activity"/>
    <property type="evidence" value="ECO:0007669"/>
    <property type="project" value="InterPro"/>
</dbReference>
<dbReference type="InterPro" id="IPR046338">
    <property type="entry name" value="GAIN_dom_sf"/>
</dbReference>
<feature type="transmembrane region" description="Helical" evidence="7">
    <location>
        <begin position="223"/>
        <end position="246"/>
    </location>
</feature>
<evidence type="ECO:0000256" key="6">
    <source>
        <dbReference type="ARBA" id="ARBA00023157"/>
    </source>
</evidence>
<feature type="transmembrane region" description="Helical" evidence="7">
    <location>
        <begin position="81"/>
        <end position="100"/>
    </location>
</feature>
<dbReference type="Gene3D" id="2.60.220.50">
    <property type="match status" value="1"/>
</dbReference>
<sequence length="354" mass="38931">MNATESLRVPEPHCAYFEEEDTDWNDTIFWKFDGCKIDDNATELVAKCSCTHTTSFSVLLSIGTPRPPTLWDEIGSVVTKVGLSISIVALVCALLIYFVLRSTISSARYAIHSNLMVSLLLVAVVFLSLIDRTEPKVKCFARFTCTDGLTLLIFLPVMLCPIYHVPDGYILRSCSPRSCCANLPHTCCSICFCLHSVGCWLRVSICTGRLSPSLNLRRNIPGFTLPLAGINLCILIRVTLVVVKAVKFQAEKESSEKVTQVKAGVRSALLLMPLLGSTHLLSILASNNGVMQILNDVLNSLQGLFVALFYCAMNSEVRNAISQYIRRSKDASTIQGSTTGVRKIYLLSDFTSSI</sequence>
<dbReference type="PROSITE" id="PS50261">
    <property type="entry name" value="G_PROTEIN_RECEP_F2_4"/>
    <property type="match status" value="1"/>
</dbReference>
<dbReference type="Proteomes" id="UP000230750">
    <property type="component" value="Unassembled WGS sequence"/>
</dbReference>
<dbReference type="PRINTS" id="PR00249">
    <property type="entry name" value="GPCRSECRETIN"/>
</dbReference>
<feature type="transmembrane region" description="Helical" evidence="7">
    <location>
        <begin position="297"/>
        <end position="317"/>
    </location>
</feature>
<keyword evidence="2 7" id="KW-0812">Transmembrane</keyword>
<feature type="transmembrane region" description="Helical" evidence="7">
    <location>
        <begin position="112"/>
        <end position="130"/>
    </location>
</feature>
<feature type="transmembrane region" description="Helical" evidence="7">
    <location>
        <begin position="267"/>
        <end position="285"/>
    </location>
</feature>
<evidence type="ECO:0000256" key="4">
    <source>
        <dbReference type="ARBA" id="ARBA00022989"/>
    </source>
</evidence>
<evidence type="ECO:0000259" key="9">
    <source>
        <dbReference type="PROSITE" id="PS50261"/>
    </source>
</evidence>